<keyword evidence="4" id="KW-1185">Reference proteome</keyword>
<dbReference type="InterPro" id="IPR029044">
    <property type="entry name" value="Nucleotide-diphossugar_trans"/>
</dbReference>
<protein>
    <submittedName>
        <fullName evidence="3">Mannose-1-phosphate guanylyltransferase</fullName>
    </submittedName>
</protein>
<organism evidence="3 4">
    <name type="scientific">Pedobacter mendelii</name>
    <dbReference type="NCBI Taxonomy" id="1908240"/>
    <lineage>
        <taxon>Bacteria</taxon>
        <taxon>Pseudomonadati</taxon>
        <taxon>Bacteroidota</taxon>
        <taxon>Sphingobacteriia</taxon>
        <taxon>Sphingobacteriales</taxon>
        <taxon>Sphingobacteriaceae</taxon>
        <taxon>Pedobacter</taxon>
    </lineage>
</organism>
<dbReference type="Pfam" id="PF22640">
    <property type="entry name" value="ManC_GMP_beta-helix"/>
    <property type="match status" value="1"/>
</dbReference>
<accession>A0ABQ2BJB0</accession>
<dbReference type="PANTHER" id="PTHR46390:SF1">
    <property type="entry name" value="MANNOSE-1-PHOSPHATE GUANYLYLTRANSFERASE"/>
    <property type="match status" value="1"/>
</dbReference>
<dbReference type="CDD" id="cd02509">
    <property type="entry name" value="GDP-M1P_Guanylyltransferase"/>
    <property type="match status" value="1"/>
</dbReference>
<dbReference type="GO" id="GO:0016779">
    <property type="term" value="F:nucleotidyltransferase activity"/>
    <property type="evidence" value="ECO:0007669"/>
    <property type="project" value="UniProtKB-KW"/>
</dbReference>
<keyword evidence="3" id="KW-0808">Transferase</keyword>
<evidence type="ECO:0000259" key="1">
    <source>
        <dbReference type="Pfam" id="PF00483"/>
    </source>
</evidence>
<feature type="domain" description="MannoseP isomerase/GMP-like beta-helix" evidence="2">
    <location>
        <begin position="310"/>
        <end position="363"/>
    </location>
</feature>
<dbReference type="SUPFAM" id="SSF159283">
    <property type="entry name" value="Guanosine diphospho-D-mannose pyrophosphorylase/mannose-6-phosphate isomerase linker domain"/>
    <property type="match status" value="1"/>
</dbReference>
<evidence type="ECO:0000313" key="3">
    <source>
        <dbReference type="EMBL" id="GGI25934.1"/>
    </source>
</evidence>
<dbReference type="EMBL" id="BMDJ01000005">
    <property type="protein sequence ID" value="GGI25934.1"/>
    <property type="molecule type" value="Genomic_DNA"/>
</dbReference>
<name>A0ABQ2BJB0_9SPHI</name>
<dbReference type="Proteomes" id="UP000645390">
    <property type="component" value="Unassembled WGS sequence"/>
</dbReference>
<gene>
    <name evidence="3" type="ORF">GCM10008119_20130</name>
</gene>
<proteinExistence type="predicted"/>
<sequence length="373" mass="42190">MRVLCNLNKKMNKNFYALIMAGGVGSRFWPVSRTQHPKQFIDFFGVGKTLIQSTYERFLSICPPENIFIVTNDIYSDLIKSQIPDITDNQILGEPLLRNTAPCIAYGCLKIAELNPNATIVVAPSDHTIADLEGFNKSIEQALKAASENNCLVTLGIKPNRPDTGYGYIQHTDHVLNTDKDLHKVKTFTEKPNLELAKSFLQSGDFLWNAGIFIWSAKSILKAFEKHLPDMFEIFNSGRNDLNTNREKAFINNAYFQCTNISIDFGIMEKADNVYVLPADFGWSDLGTWASIYEMTEKDYVGNAVIPSEQVIMFDSSNCMVNVPKDKLVILNGLHDFIVVENNNMLLICPRDEEQRVKEFVAEVKSRFGVKYI</sequence>
<comment type="caution">
    <text evidence="3">The sequence shown here is derived from an EMBL/GenBank/DDBJ whole genome shotgun (WGS) entry which is preliminary data.</text>
</comment>
<evidence type="ECO:0000313" key="4">
    <source>
        <dbReference type="Proteomes" id="UP000645390"/>
    </source>
</evidence>
<reference evidence="4" key="1">
    <citation type="journal article" date="2019" name="Int. J. Syst. Evol. Microbiol.">
        <title>The Global Catalogue of Microorganisms (GCM) 10K type strain sequencing project: providing services to taxonomists for standard genome sequencing and annotation.</title>
        <authorList>
            <consortium name="The Broad Institute Genomics Platform"/>
            <consortium name="The Broad Institute Genome Sequencing Center for Infectious Disease"/>
            <person name="Wu L."/>
            <person name="Ma J."/>
        </authorList>
    </citation>
    <scope>NUCLEOTIDE SEQUENCE [LARGE SCALE GENOMIC DNA]</scope>
    <source>
        <strain evidence="4">CCM 8939</strain>
    </source>
</reference>
<dbReference type="InterPro" id="IPR054566">
    <property type="entry name" value="ManC/GMP-like_b-helix"/>
</dbReference>
<feature type="domain" description="Nucleotidyl transferase" evidence="1">
    <location>
        <begin position="17"/>
        <end position="298"/>
    </location>
</feature>
<dbReference type="InterPro" id="IPR049577">
    <property type="entry name" value="GMPP_N"/>
</dbReference>
<dbReference type="InterPro" id="IPR051161">
    <property type="entry name" value="Mannose-6P_isomerase_type2"/>
</dbReference>
<dbReference type="PANTHER" id="PTHR46390">
    <property type="entry name" value="MANNOSE-1-PHOSPHATE GUANYLYLTRANSFERASE"/>
    <property type="match status" value="1"/>
</dbReference>
<keyword evidence="3" id="KW-0548">Nucleotidyltransferase</keyword>
<evidence type="ECO:0000259" key="2">
    <source>
        <dbReference type="Pfam" id="PF22640"/>
    </source>
</evidence>
<dbReference type="InterPro" id="IPR005835">
    <property type="entry name" value="NTP_transferase_dom"/>
</dbReference>
<dbReference type="Pfam" id="PF00483">
    <property type="entry name" value="NTP_transferase"/>
    <property type="match status" value="1"/>
</dbReference>
<dbReference type="Gene3D" id="3.90.550.10">
    <property type="entry name" value="Spore Coat Polysaccharide Biosynthesis Protein SpsA, Chain A"/>
    <property type="match status" value="1"/>
</dbReference>
<dbReference type="SUPFAM" id="SSF53448">
    <property type="entry name" value="Nucleotide-diphospho-sugar transferases"/>
    <property type="match status" value="1"/>
</dbReference>